<dbReference type="Gene3D" id="1.10.443.10">
    <property type="entry name" value="Intergrase catalytic core"/>
    <property type="match status" value="1"/>
</dbReference>
<reference evidence="4" key="1">
    <citation type="submission" date="2019-11" db="EMBL/GenBank/DDBJ databases">
        <title>Spread of Macrolides and rifampicin resistant Rhodococcus equi in clinical isolates in the USA.</title>
        <authorList>
            <person name="Alvarez-Narvaez S."/>
            <person name="Huber L."/>
            <person name="Cohen N.D."/>
            <person name="Slovis N."/>
            <person name="Greiter M."/>
            <person name="Giguere S."/>
            <person name="Hart K."/>
        </authorList>
    </citation>
    <scope>NUCLEOTIDE SEQUENCE</scope>
    <source>
        <strain evidence="4">Lh_17</strain>
    </source>
</reference>
<dbReference type="InterPro" id="IPR002104">
    <property type="entry name" value="Integrase_catalytic"/>
</dbReference>
<dbReference type="InterPro" id="IPR011010">
    <property type="entry name" value="DNA_brk_join_enz"/>
</dbReference>
<dbReference type="PROSITE" id="PS51898">
    <property type="entry name" value="TYR_RECOMBINASE"/>
    <property type="match status" value="1"/>
</dbReference>
<evidence type="ECO:0000313" key="4">
    <source>
        <dbReference type="EMBL" id="MBM4567806.1"/>
    </source>
</evidence>
<feature type="compositionally biased region" description="Basic residues" evidence="2">
    <location>
        <begin position="145"/>
        <end position="165"/>
    </location>
</feature>
<feature type="region of interest" description="Disordered" evidence="2">
    <location>
        <begin position="76"/>
        <end position="174"/>
    </location>
</feature>
<dbReference type="EMBL" id="WUXR01000015">
    <property type="protein sequence ID" value="MBM4567806.1"/>
    <property type="molecule type" value="Genomic_DNA"/>
</dbReference>
<sequence length="174" mass="18923">MRAGHLVANPCEGRRLPAPDAGKDNATFLTPEEFAVLRDAMTERWRPMTTFLVSTGMRYSEAAALTVGDIDPDAGTVRITTRPGSTPATTPAASGRRSPVRVCGPSTFRRRRSPRPETLTALTMRSCSPRSRATQSRRSSTTTRRGGRRSRRSRGSSAARLRRRTICGTPAPPG</sequence>
<keyword evidence="1" id="KW-0233">DNA recombination</keyword>
<evidence type="ECO:0000256" key="2">
    <source>
        <dbReference type="SAM" id="MobiDB-lite"/>
    </source>
</evidence>
<dbReference type="GO" id="GO:0006310">
    <property type="term" value="P:DNA recombination"/>
    <property type="evidence" value="ECO:0007669"/>
    <property type="project" value="UniProtKB-KW"/>
</dbReference>
<dbReference type="InterPro" id="IPR013762">
    <property type="entry name" value="Integrase-like_cat_sf"/>
</dbReference>
<dbReference type="Proteomes" id="UP000808906">
    <property type="component" value="Unassembled WGS sequence"/>
</dbReference>
<dbReference type="GO" id="GO:0015074">
    <property type="term" value="P:DNA integration"/>
    <property type="evidence" value="ECO:0007669"/>
    <property type="project" value="InterPro"/>
</dbReference>
<feature type="compositionally biased region" description="Polar residues" evidence="2">
    <location>
        <begin position="78"/>
        <end position="92"/>
    </location>
</feature>
<evidence type="ECO:0000259" key="3">
    <source>
        <dbReference type="PROSITE" id="PS51898"/>
    </source>
</evidence>
<dbReference type="SUPFAM" id="SSF56349">
    <property type="entry name" value="DNA breaking-rejoining enzymes"/>
    <property type="match status" value="1"/>
</dbReference>
<organism evidence="4 5">
    <name type="scientific">Rhodococcus hoagii</name>
    <name type="common">Corynebacterium equii</name>
    <dbReference type="NCBI Taxonomy" id="43767"/>
    <lineage>
        <taxon>Bacteria</taxon>
        <taxon>Bacillati</taxon>
        <taxon>Actinomycetota</taxon>
        <taxon>Actinomycetes</taxon>
        <taxon>Mycobacteriales</taxon>
        <taxon>Nocardiaceae</taxon>
        <taxon>Prescottella</taxon>
    </lineage>
</organism>
<gene>
    <name evidence="4" type="ORF">GS441_21040</name>
</gene>
<feature type="domain" description="Tyr recombinase" evidence="3">
    <location>
        <begin position="24"/>
        <end position="174"/>
    </location>
</feature>
<dbReference type="AlphaFoldDB" id="A0A9Q2PQJ2"/>
<protein>
    <submittedName>
        <fullName evidence="4">Tyrosine-type recombinase/integrase</fullName>
    </submittedName>
</protein>
<dbReference type="GO" id="GO:0003677">
    <property type="term" value="F:DNA binding"/>
    <property type="evidence" value="ECO:0007669"/>
    <property type="project" value="InterPro"/>
</dbReference>
<comment type="caution">
    <text evidence="4">The sequence shown here is derived from an EMBL/GenBank/DDBJ whole genome shotgun (WGS) entry which is preliminary data.</text>
</comment>
<feature type="compositionally biased region" description="Polar residues" evidence="2">
    <location>
        <begin position="120"/>
        <end position="129"/>
    </location>
</feature>
<dbReference type="Pfam" id="PF00589">
    <property type="entry name" value="Phage_integrase"/>
    <property type="match status" value="1"/>
</dbReference>
<evidence type="ECO:0000256" key="1">
    <source>
        <dbReference type="ARBA" id="ARBA00023172"/>
    </source>
</evidence>
<accession>A0A9Q2PQJ2</accession>
<proteinExistence type="predicted"/>
<name>A0A9Q2PQJ2_RHOHA</name>
<evidence type="ECO:0000313" key="5">
    <source>
        <dbReference type="Proteomes" id="UP000808906"/>
    </source>
</evidence>
<feature type="compositionally biased region" description="Low complexity" evidence="2">
    <location>
        <begin position="130"/>
        <end position="144"/>
    </location>
</feature>